<dbReference type="AlphaFoldDB" id="A0A7V0I9V5"/>
<reference evidence="2" key="1">
    <citation type="journal article" date="2020" name="mSystems">
        <title>Genome- and Community-Level Interaction Insights into Carbon Utilization and Element Cycling Functions of Hydrothermarchaeota in Hydrothermal Sediment.</title>
        <authorList>
            <person name="Zhou Z."/>
            <person name="Liu Y."/>
            <person name="Xu W."/>
            <person name="Pan J."/>
            <person name="Luo Z.H."/>
            <person name="Li M."/>
        </authorList>
    </citation>
    <scope>NUCLEOTIDE SEQUENCE [LARGE SCALE GENOMIC DNA]</scope>
    <source>
        <strain evidence="2">HyVt-113</strain>
    </source>
</reference>
<name>A0A7V0I9V5_DESA2</name>
<sequence length="185" mass="20997">MLLKEITNDHKAKKRVELAIITFGGSVKIAHNFSVVEDYQFKPYEADGETPMGHAILEGLELLEERKKQYKSEGIAYYRPWLVLMTDGYPTDMEPKETDSLWQEVRKMIEQAENEKRAICWAFGVEGADMNALSALFANKRVFKLKGFPFKEIFLWLSSSIGRVIGSKPGEKVVIDVPPGIVVEV</sequence>
<dbReference type="EMBL" id="DQWQ01000051">
    <property type="protein sequence ID" value="HDD35365.1"/>
    <property type="molecule type" value="Genomic_DNA"/>
</dbReference>
<protein>
    <submittedName>
        <fullName evidence="2">VWA domain-containing protein</fullName>
    </submittedName>
</protein>
<feature type="domain" description="VWFA" evidence="1">
    <location>
        <begin position="14"/>
        <end position="147"/>
    </location>
</feature>
<gene>
    <name evidence="2" type="ORF">ENF30_01055</name>
</gene>
<dbReference type="Proteomes" id="UP000885706">
    <property type="component" value="Unassembled WGS sequence"/>
</dbReference>
<evidence type="ECO:0000259" key="1">
    <source>
        <dbReference type="Pfam" id="PF00092"/>
    </source>
</evidence>
<evidence type="ECO:0000313" key="2">
    <source>
        <dbReference type="EMBL" id="HDD35365.1"/>
    </source>
</evidence>
<dbReference type="Gene3D" id="3.40.50.410">
    <property type="entry name" value="von Willebrand factor, type A domain"/>
    <property type="match status" value="1"/>
</dbReference>
<comment type="caution">
    <text evidence="2">The sequence shown here is derived from an EMBL/GenBank/DDBJ whole genome shotgun (WGS) entry which is preliminary data.</text>
</comment>
<proteinExistence type="predicted"/>
<dbReference type="InterPro" id="IPR002035">
    <property type="entry name" value="VWF_A"/>
</dbReference>
<organism evidence="2">
    <name type="scientific">Desulfofervidus auxilii</name>
    <dbReference type="NCBI Taxonomy" id="1621989"/>
    <lineage>
        <taxon>Bacteria</taxon>
        <taxon>Pseudomonadati</taxon>
        <taxon>Thermodesulfobacteriota</taxon>
        <taxon>Candidatus Desulfofervidia</taxon>
        <taxon>Candidatus Desulfofervidales</taxon>
        <taxon>Candidatus Desulfofervidaceae</taxon>
        <taxon>Candidatus Desulfofervidus</taxon>
    </lineage>
</organism>
<dbReference type="SUPFAM" id="SSF53300">
    <property type="entry name" value="vWA-like"/>
    <property type="match status" value="1"/>
</dbReference>
<dbReference type="InterPro" id="IPR011392">
    <property type="entry name" value="Tellurite-R_TerY"/>
</dbReference>
<dbReference type="PIRSF" id="PIRSF020634">
    <property type="entry name" value="TerY_vWA"/>
    <property type="match status" value="1"/>
</dbReference>
<dbReference type="InterPro" id="IPR036465">
    <property type="entry name" value="vWFA_dom_sf"/>
</dbReference>
<accession>A0A7V0I9V5</accession>
<dbReference type="Pfam" id="PF00092">
    <property type="entry name" value="VWA"/>
    <property type="match status" value="1"/>
</dbReference>